<dbReference type="InterPro" id="IPR003495">
    <property type="entry name" value="CobW/HypB/UreG_nucleotide-bd"/>
</dbReference>
<dbReference type="AlphaFoldDB" id="A0A2T1FVW1"/>
<dbReference type="InterPro" id="IPR036627">
    <property type="entry name" value="CobW-likC_sf"/>
</dbReference>
<evidence type="ECO:0000256" key="1">
    <source>
        <dbReference type="ARBA" id="ARBA00022741"/>
    </source>
</evidence>
<dbReference type="InterPro" id="IPR011629">
    <property type="entry name" value="CobW-like_C"/>
</dbReference>
<dbReference type="RefSeq" id="WP_106310677.1">
    <property type="nucleotide sequence ID" value="NZ_PVWO01000430.1"/>
</dbReference>
<proteinExistence type="inferred from homology"/>
<reference evidence="7 8" key="1">
    <citation type="submission" date="2018-03" db="EMBL/GenBank/DDBJ databases">
        <title>The ancient ancestry and fast evolution of plastids.</title>
        <authorList>
            <person name="Moore K.R."/>
            <person name="Magnabosco C."/>
            <person name="Momper L."/>
            <person name="Gold D.A."/>
            <person name="Bosak T."/>
            <person name="Fournier G.P."/>
        </authorList>
    </citation>
    <scope>NUCLEOTIDE SEQUENCE [LARGE SCALE GENOMIC DNA]</scope>
    <source>
        <strain evidence="7 8">CCALA 037</strain>
    </source>
</reference>
<keyword evidence="3" id="KW-0143">Chaperone</keyword>
<dbReference type="Pfam" id="PF02492">
    <property type="entry name" value="cobW"/>
    <property type="match status" value="1"/>
</dbReference>
<evidence type="ECO:0000313" key="8">
    <source>
        <dbReference type="Proteomes" id="UP000238937"/>
    </source>
</evidence>
<evidence type="ECO:0000313" key="7">
    <source>
        <dbReference type="EMBL" id="PSB49133.1"/>
    </source>
</evidence>
<evidence type="ECO:0000259" key="6">
    <source>
        <dbReference type="SMART" id="SM00833"/>
    </source>
</evidence>
<accession>A0A2T1FVW1</accession>
<evidence type="ECO:0000256" key="4">
    <source>
        <dbReference type="ARBA" id="ARBA00034320"/>
    </source>
</evidence>
<dbReference type="CDD" id="cd03112">
    <property type="entry name" value="CobW-like"/>
    <property type="match status" value="1"/>
</dbReference>
<dbReference type="InterPro" id="IPR027417">
    <property type="entry name" value="P-loop_NTPase"/>
</dbReference>
<keyword evidence="2" id="KW-0378">Hydrolase</keyword>
<dbReference type="SUPFAM" id="SSF52540">
    <property type="entry name" value="P-loop containing nucleoside triphosphate hydrolases"/>
    <property type="match status" value="1"/>
</dbReference>
<dbReference type="Gene3D" id="3.40.50.300">
    <property type="entry name" value="P-loop containing nucleotide triphosphate hydrolases"/>
    <property type="match status" value="1"/>
</dbReference>
<sequence length="334" mass="36687">MPDLATEIFTESVQFLQHQIPVTIVTGFLGSGKTTLLNHILNNRQGWKVAVIVNEFGDIDIDSQLLVAVDENMVQLANGCICCTINQSLVDAVWAIAKRVESIDYLVIETTGIADPLPIVRSLTTTALQQVTRVDSVLTLVDAESFTSAHYSSEAALNQLIFGDIILLNKTDLVAPEIVADLEHYIRSIAPNARIIATEHGRVPLPLILDVGIDRTNVGLESPKSGHEHSHHLENDGFVAVSFESDLPLILPKFQDFLDRLSPDVCRAKGILKFQGSQLHHVLQMSGKRYEMKSISVEKSASRSPPLNANQLVFIGRNLNAEAIRTQITECLAI</sequence>
<dbReference type="PANTHER" id="PTHR13748">
    <property type="entry name" value="COBW-RELATED"/>
    <property type="match status" value="1"/>
</dbReference>
<protein>
    <submittedName>
        <fullName evidence="7">Cobalamin biosynthesis protein CobW</fullName>
    </submittedName>
</protein>
<comment type="similarity">
    <text evidence="4">Belongs to the SIMIBI class G3E GTPase family. ZNG1 subfamily.</text>
</comment>
<comment type="caution">
    <text evidence="7">The sequence shown here is derived from an EMBL/GenBank/DDBJ whole genome shotgun (WGS) entry which is preliminary data.</text>
</comment>
<evidence type="ECO:0000256" key="5">
    <source>
        <dbReference type="ARBA" id="ARBA00049117"/>
    </source>
</evidence>
<dbReference type="SMART" id="SM00833">
    <property type="entry name" value="CobW_C"/>
    <property type="match status" value="1"/>
</dbReference>
<gene>
    <name evidence="7" type="ORF">C7B77_23560</name>
</gene>
<name>A0A2T1FVW1_9CYAN</name>
<evidence type="ECO:0000256" key="3">
    <source>
        <dbReference type="ARBA" id="ARBA00023186"/>
    </source>
</evidence>
<dbReference type="GO" id="GO:0016787">
    <property type="term" value="F:hydrolase activity"/>
    <property type="evidence" value="ECO:0007669"/>
    <property type="project" value="UniProtKB-KW"/>
</dbReference>
<keyword evidence="8" id="KW-1185">Reference proteome</keyword>
<keyword evidence="1" id="KW-0547">Nucleotide-binding</keyword>
<dbReference type="Pfam" id="PF07683">
    <property type="entry name" value="CobW_C"/>
    <property type="match status" value="1"/>
</dbReference>
<dbReference type="EMBL" id="PVWO01000430">
    <property type="protein sequence ID" value="PSB49133.1"/>
    <property type="molecule type" value="Genomic_DNA"/>
</dbReference>
<dbReference type="Gene3D" id="3.30.1220.10">
    <property type="entry name" value="CobW-like, C-terminal domain"/>
    <property type="match status" value="1"/>
</dbReference>
<dbReference type="GO" id="GO:0000166">
    <property type="term" value="F:nucleotide binding"/>
    <property type="evidence" value="ECO:0007669"/>
    <property type="project" value="UniProtKB-KW"/>
</dbReference>
<dbReference type="PANTHER" id="PTHR13748:SF59">
    <property type="entry name" value="COBW C-TERMINAL DOMAIN-CONTAINING PROTEIN"/>
    <property type="match status" value="1"/>
</dbReference>
<evidence type="ECO:0000256" key="2">
    <source>
        <dbReference type="ARBA" id="ARBA00022801"/>
    </source>
</evidence>
<organism evidence="7 8">
    <name type="scientific">Chamaesiphon polymorphus CCALA 037</name>
    <dbReference type="NCBI Taxonomy" id="2107692"/>
    <lineage>
        <taxon>Bacteria</taxon>
        <taxon>Bacillati</taxon>
        <taxon>Cyanobacteriota</taxon>
        <taxon>Cyanophyceae</taxon>
        <taxon>Gomontiellales</taxon>
        <taxon>Chamaesiphonaceae</taxon>
        <taxon>Chamaesiphon</taxon>
    </lineage>
</organism>
<feature type="domain" description="CobW C-terminal" evidence="6">
    <location>
        <begin position="238"/>
        <end position="332"/>
    </location>
</feature>
<dbReference type="InterPro" id="IPR051316">
    <property type="entry name" value="Zinc-reg_GTPase_activator"/>
</dbReference>
<dbReference type="OrthoDB" id="9808822at2"/>
<dbReference type="Proteomes" id="UP000238937">
    <property type="component" value="Unassembled WGS sequence"/>
</dbReference>
<dbReference type="SUPFAM" id="SSF90002">
    <property type="entry name" value="Hypothetical protein YjiA, C-terminal domain"/>
    <property type="match status" value="1"/>
</dbReference>
<comment type="catalytic activity">
    <reaction evidence="5">
        <text>GTP + H2O = GDP + phosphate + H(+)</text>
        <dbReference type="Rhea" id="RHEA:19669"/>
        <dbReference type="ChEBI" id="CHEBI:15377"/>
        <dbReference type="ChEBI" id="CHEBI:15378"/>
        <dbReference type="ChEBI" id="CHEBI:37565"/>
        <dbReference type="ChEBI" id="CHEBI:43474"/>
        <dbReference type="ChEBI" id="CHEBI:58189"/>
    </reaction>
    <physiologicalReaction direction="left-to-right" evidence="5">
        <dbReference type="Rhea" id="RHEA:19670"/>
    </physiologicalReaction>
</comment>